<reference evidence="11" key="1">
    <citation type="submission" date="2017-05" db="EMBL/GenBank/DDBJ databases">
        <authorList>
            <person name="Rodrigo-Torres L."/>
            <person name="Arahal R. D."/>
            <person name="Lucena T."/>
        </authorList>
    </citation>
    <scope>NUCLEOTIDE SEQUENCE [LARGE SCALE GENOMIC DNA]</scope>
    <source>
        <strain evidence="11">CECT 8489</strain>
    </source>
</reference>
<dbReference type="GO" id="GO:0046872">
    <property type="term" value="F:metal ion binding"/>
    <property type="evidence" value="ECO:0007669"/>
    <property type="project" value="UniProtKB-KW"/>
</dbReference>
<evidence type="ECO:0000256" key="4">
    <source>
        <dbReference type="ARBA" id="ARBA00023002"/>
    </source>
</evidence>
<keyword evidence="3" id="KW-0479">Metal-binding</keyword>
<dbReference type="GO" id="GO:0051537">
    <property type="term" value="F:2 iron, 2 sulfur cluster binding"/>
    <property type="evidence" value="ECO:0007669"/>
    <property type="project" value="UniProtKB-KW"/>
</dbReference>
<organism evidence="10 11">
    <name type="scientific">Boseongicola aestuarii</name>
    <dbReference type="NCBI Taxonomy" id="1470561"/>
    <lineage>
        <taxon>Bacteria</taxon>
        <taxon>Pseudomonadati</taxon>
        <taxon>Pseudomonadota</taxon>
        <taxon>Alphaproteobacteria</taxon>
        <taxon>Rhodobacterales</taxon>
        <taxon>Paracoccaceae</taxon>
        <taxon>Boseongicola</taxon>
    </lineage>
</organism>
<dbReference type="SUPFAM" id="SSF63380">
    <property type="entry name" value="Riboflavin synthase domain-like"/>
    <property type="match status" value="1"/>
</dbReference>
<dbReference type="PANTHER" id="PTHR47354">
    <property type="entry name" value="NADH OXIDOREDUCTASE HCR"/>
    <property type="match status" value="1"/>
</dbReference>
<dbReference type="InterPro" id="IPR050415">
    <property type="entry name" value="MRET"/>
</dbReference>
<evidence type="ECO:0000313" key="10">
    <source>
        <dbReference type="EMBL" id="SMX23470.1"/>
    </source>
</evidence>
<dbReference type="GO" id="GO:0016787">
    <property type="term" value="F:hydrolase activity"/>
    <property type="evidence" value="ECO:0007669"/>
    <property type="project" value="UniProtKB-KW"/>
</dbReference>
<dbReference type="PROSITE" id="PS00197">
    <property type="entry name" value="2FE2S_FER_1"/>
    <property type="match status" value="1"/>
</dbReference>
<feature type="domain" description="2Fe-2S ferredoxin-type" evidence="7">
    <location>
        <begin position="984"/>
        <end position="1069"/>
    </location>
</feature>
<keyword evidence="6" id="KW-0411">Iron-sulfur</keyword>
<dbReference type="InterPro" id="IPR006058">
    <property type="entry name" value="2Fe2S_fd_BS"/>
</dbReference>
<dbReference type="AlphaFoldDB" id="A0A238J0G1"/>
<evidence type="ECO:0000256" key="3">
    <source>
        <dbReference type="ARBA" id="ARBA00022723"/>
    </source>
</evidence>
<evidence type="ECO:0000256" key="5">
    <source>
        <dbReference type="ARBA" id="ARBA00023004"/>
    </source>
</evidence>
<dbReference type="PROSITE" id="PS51379">
    <property type="entry name" value="4FE4S_FER_2"/>
    <property type="match status" value="1"/>
</dbReference>
<protein>
    <submittedName>
        <fullName evidence="10">3-chloro-4-hydroxyphenylacetate reductive dehalogenase</fullName>
        <ecNumber evidence="10">3.8.1.-</ecNumber>
    </submittedName>
</protein>
<dbReference type="SUPFAM" id="SSF54862">
    <property type="entry name" value="4Fe-4S ferredoxins"/>
    <property type="match status" value="1"/>
</dbReference>
<dbReference type="Pfam" id="PF00111">
    <property type="entry name" value="Fer2"/>
    <property type="match status" value="1"/>
</dbReference>
<keyword evidence="10" id="KW-0378">Hydrolase</keyword>
<dbReference type="InterPro" id="IPR017938">
    <property type="entry name" value="Riboflavin_synthase-like_b-brl"/>
</dbReference>
<gene>
    <name evidence="10" type="primary">cprA</name>
    <name evidence="10" type="ORF">BOA8489_01577</name>
</gene>
<keyword evidence="4" id="KW-0560">Oxidoreductase</keyword>
<evidence type="ECO:0000259" key="7">
    <source>
        <dbReference type="PROSITE" id="PS51085"/>
    </source>
</evidence>
<feature type="domain" description="4Fe-4S ferredoxin-type" evidence="8">
    <location>
        <begin position="548"/>
        <end position="578"/>
    </location>
</feature>
<keyword evidence="2" id="KW-0001">2Fe-2S</keyword>
<dbReference type="Gene3D" id="3.30.70.20">
    <property type="match status" value="1"/>
</dbReference>
<accession>A0A238J0G1</accession>
<dbReference type="SUPFAM" id="SSF54292">
    <property type="entry name" value="2Fe-2S ferredoxin-like"/>
    <property type="match status" value="1"/>
</dbReference>
<dbReference type="InterPro" id="IPR001041">
    <property type="entry name" value="2Fe-2S_ferredoxin-type"/>
</dbReference>
<dbReference type="PROSITE" id="PS51384">
    <property type="entry name" value="FAD_FR"/>
    <property type="match status" value="1"/>
</dbReference>
<dbReference type="PROSITE" id="PS51085">
    <property type="entry name" value="2FE2S_FER_2"/>
    <property type="match status" value="1"/>
</dbReference>
<dbReference type="Gene3D" id="3.40.50.80">
    <property type="entry name" value="Nucleotide-binding domain of ferredoxin-NADP reductase (FNR) module"/>
    <property type="match status" value="1"/>
</dbReference>
<keyword evidence="11" id="KW-1185">Reference proteome</keyword>
<evidence type="ECO:0000313" key="11">
    <source>
        <dbReference type="Proteomes" id="UP000201838"/>
    </source>
</evidence>
<dbReference type="InterPro" id="IPR017896">
    <property type="entry name" value="4Fe4S_Fe-S-bd"/>
</dbReference>
<name>A0A238J0G1_9RHOB</name>
<dbReference type="EC" id="3.8.1.-" evidence="10"/>
<sequence>MGVRLFSDKKRAVHLGPFPLERLSRGEIPDLSAVPEDREVVFASDTPESLLNAMRDYQAMMDAIRDGLVNRTKSKIPDDIAERSRHLKAFCYFNDASMVGIGALPDSARRATAIKNPEIDRLSYDLSTKQTKTLASGIDMIMADLKESMSAPSTDIDTHSSALVILNEAPRAPWQDEPGSGWLSGASLPAAALRASETAVVLANYIRLLGWEARAHAVTSSDVHLGRLGVAAGLLTLESGGLEAPYLGESYGLAAVTTSMPLEHDATLLPKAMQSWARTHGPNWWLGTSGARRSGVNGDPFRKRAFHLGPHPFETLKRVESPTTYIDEPNVARVPKRTDMFARAQFGDMGPALQNGAKGGHYVRKAAPSSAQRRLLGAFVLLQDGPAKPQRLQSDAAKNALAIKAASYFLGIDAVGISRCPEWAWYSHDATGAPIEPPHDQAISMIVDQGHETMEGASGDDWISVAQSMRAYLRFSLLGGIIAAQIRNLGYSAKAHTVMDGEVLQPPLLLLSGLGEVSRIGEVILNPFLGPRLKSGVVTTDMPLAHDMPIDFGMQSFCEACNKCARECPSGAITAGPKLMFNGYEIWKSDSQKCATYRITTEGGAMCGRCMKTCPWNLEGLFAEKPFRWAAMNLPKSAPALAKLDDMVGKGRLNPAKKWWWDLELSNDGAYRPTAKPVNARDIQPDLEVNYEDQTLAVYPANLAPHPWPYPYAMDREAGIEAYQALVTAEEYQRRKDGGDESHIHRYAVAGESPVLRVVCSKAEQMSPDVTKYEFRNVDGKDLPVWEAGAHLDIVVAPEFLRQYSMSGDPADRKVYQIGVLREDHGRGGSALLHRIFSEGRKVFISRPINHFPLVEDAEMTFLMGGGIGITPMIAMAHRLHALGRPFEVHYSVSSRENAGFLADLDAARWRENVALHISDAGSRADFSQLLNKYRQGSHVYTCGPDRYMAAVLDAAERAGFPEGARHLEYFSVPEVPDYKNHPFSIRLVKSGKQLHVPADKTASDVLIANGIPIDLKCSDGLCGVCACGLVSGDVEHRDFVLSRAQRETRFITCQSRATDANGIVELDL</sequence>
<dbReference type="RefSeq" id="WP_093973451.1">
    <property type="nucleotide sequence ID" value="NZ_FXXQ01000004.1"/>
</dbReference>
<dbReference type="InterPro" id="IPR017927">
    <property type="entry name" value="FAD-bd_FR_type"/>
</dbReference>
<dbReference type="Pfam" id="PF13484">
    <property type="entry name" value="Fer4_16"/>
    <property type="match status" value="1"/>
</dbReference>
<evidence type="ECO:0000256" key="6">
    <source>
        <dbReference type="ARBA" id="ARBA00023014"/>
    </source>
</evidence>
<dbReference type="InterPro" id="IPR039261">
    <property type="entry name" value="FNR_nucleotide-bd"/>
</dbReference>
<proteinExistence type="predicted"/>
<dbReference type="EMBL" id="FXXQ01000004">
    <property type="protein sequence ID" value="SMX23470.1"/>
    <property type="molecule type" value="Genomic_DNA"/>
</dbReference>
<keyword evidence="5" id="KW-0408">Iron</keyword>
<dbReference type="Proteomes" id="UP000201838">
    <property type="component" value="Unassembled WGS sequence"/>
</dbReference>
<dbReference type="InterPro" id="IPR012675">
    <property type="entry name" value="Beta-grasp_dom_sf"/>
</dbReference>
<dbReference type="CDD" id="cd06185">
    <property type="entry name" value="PDR_like"/>
    <property type="match status" value="1"/>
</dbReference>
<dbReference type="InterPro" id="IPR017900">
    <property type="entry name" value="4Fe4S_Fe_S_CS"/>
</dbReference>
<evidence type="ECO:0000259" key="8">
    <source>
        <dbReference type="PROSITE" id="PS51379"/>
    </source>
</evidence>
<evidence type="ECO:0000259" key="9">
    <source>
        <dbReference type="PROSITE" id="PS51384"/>
    </source>
</evidence>
<dbReference type="OrthoDB" id="9792185at2"/>
<dbReference type="PANTHER" id="PTHR47354:SF1">
    <property type="entry name" value="CARNITINE MONOOXYGENASE REDUCTASE SUBUNIT"/>
    <property type="match status" value="1"/>
</dbReference>
<feature type="domain" description="FAD-binding FR-type" evidence="9">
    <location>
        <begin position="753"/>
        <end position="855"/>
    </location>
</feature>
<dbReference type="InterPro" id="IPR036010">
    <property type="entry name" value="2Fe-2S_ferredoxin-like_sf"/>
</dbReference>
<evidence type="ECO:0000256" key="1">
    <source>
        <dbReference type="ARBA" id="ARBA00022630"/>
    </source>
</evidence>
<dbReference type="GO" id="GO:0016491">
    <property type="term" value="F:oxidoreductase activity"/>
    <property type="evidence" value="ECO:0007669"/>
    <property type="project" value="UniProtKB-KW"/>
</dbReference>
<dbReference type="SUPFAM" id="SSF52343">
    <property type="entry name" value="Ferredoxin reductase-like, C-terminal NADP-linked domain"/>
    <property type="match status" value="1"/>
</dbReference>
<dbReference type="PROSITE" id="PS00198">
    <property type="entry name" value="4FE4S_FER_1"/>
    <property type="match status" value="1"/>
</dbReference>
<evidence type="ECO:0000256" key="2">
    <source>
        <dbReference type="ARBA" id="ARBA00022714"/>
    </source>
</evidence>
<dbReference type="Gene3D" id="3.10.20.30">
    <property type="match status" value="1"/>
</dbReference>
<dbReference type="CDD" id="cd00207">
    <property type="entry name" value="fer2"/>
    <property type="match status" value="1"/>
</dbReference>
<dbReference type="PRINTS" id="PR00409">
    <property type="entry name" value="PHDIOXRDTASE"/>
</dbReference>
<dbReference type="Gene3D" id="2.40.30.10">
    <property type="entry name" value="Translation factors"/>
    <property type="match status" value="1"/>
</dbReference>
<keyword evidence="1" id="KW-0285">Flavoprotein</keyword>